<dbReference type="InterPro" id="IPR026505">
    <property type="entry name" value="Solute_c_fam_35_mem_F3/F4"/>
</dbReference>
<keyword evidence="4" id="KW-1185">Reference proteome</keyword>
<dbReference type="AlphaFoldDB" id="A0A8J2PD72"/>
<feature type="non-terminal residue" evidence="3">
    <location>
        <position position="440"/>
    </location>
</feature>
<keyword evidence="2" id="KW-1133">Transmembrane helix</keyword>
<keyword evidence="2" id="KW-0812">Transmembrane</keyword>
<accession>A0A8J2PD72</accession>
<dbReference type="Proteomes" id="UP000708208">
    <property type="component" value="Unassembled WGS sequence"/>
</dbReference>
<feature type="transmembrane region" description="Helical" evidence="2">
    <location>
        <begin position="216"/>
        <end position="235"/>
    </location>
</feature>
<gene>
    <name evidence="3" type="ORF">AFUS01_LOCUS29499</name>
</gene>
<feature type="transmembrane region" description="Helical" evidence="2">
    <location>
        <begin position="330"/>
        <end position="348"/>
    </location>
</feature>
<feature type="transmembrane region" description="Helical" evidence="2">
    <location>
        <begin position="390"/>
        <end position="416"/>
    </location>
</feature>
<dbReference type="PANTHER" id="PTHR19346:SF4">
    <property type="entry name" value="SUGAR PHOSPHATE TRANSPORTER DOMAIN-CONTAINING PROTEIN"/>
    <property type="match status" value="1"/>
</dbReference>
<evidence type="ECO:0000313" key="3">
    <source>
        <dbReference type="EMBL" id="CAG7819027.1"/>
    </source>
</evidence>
<evidence type="ECO:0000313" key="4">
    <source>
        <dbReference type="Proteomes" id="UP000708208"/>
    </source>
</evidence>
<organism evidence="3 4">
    <name type="scientific">Allacma fusca</name>
    <dbReference type="NCBI Taxonomy" id="39272"/>
    <lineage>
        <taxon>Eukaryota</taxon>
        <taxon>Metazoa</taxon>
        <taxon>Ecdysozoa</taxon>
        <taxon>Arthropoda</taxon>
        <taxon>Hexapoda</taxon>
        <taxon>Collembola</taxon>
        <taxon>Symphypleona</taxon>
        <taxon>Sminthuridae</taxon>
        <taxon>Allacma</taxon>
    </lineage>
</organism>
<feature type="non-terminal residue" evidence="3">
    <location>
        <position position="1"/>
    </location>
</feature>
<comment type="caution">
    <text evidence="3">The sequence shown here is derived from an EMBL/GenBank/DDBJ whole genome shotgun (WGS) entry which is preliminary data.</text>
</comment>
<name>A0A8J2PD72_9HEXA</name>
<evidence type="ECO:0000256" key="2">
    <source>
        <dbReference type="SAM" id="Phobius"/>
    </source>
</evidence>
<reference evidence="3" key="1">
    <citation type="submission" date="2021-06" db="EMBL/GenBank/DDBJ databases">
        <authorList>
            <person name="Hodson N. C."/>
            <person name="Mongue J. A."/>
            <person name="Jaron S. K."/>
        </authorList>
    </citation>
    <scope>NUCLEOTIDE SEQUENCE</scope>
</reference>
<keyword evidence="2" id="KW-0472">Membrane</keyword>
<proteinExistence type="predicted"/>
<feature type="transmembrane region" description="Helical" evidence="2">
    <location>
        <begin position="304"/>
        <end position="323"/>
    </location>
</feature>
<feature type="compositionally biased region" description="Basic and acidic residues" evidence="1">
    <location>
        <begin position="90"/>
        <end position="102"/>
    </location>
</feature>
<feature type="transmembrane region" description="Helical" evidence="2">
    <location>
        <begin position="274"/>
        <end position="292"/>
    </location>
</feature>
<sequence length="440" mass="49670">MDSKKISLSLPLQEPTASTVLLNRMKKKSPRGPNSMEFKIEVLEWAKTSSIPMLPDKPKYFETRETMMASMDDYELYGIEEQNEEEEEEPQKPQTDKSPKGLKDLNHKELCCGIILSILVGCCWTLVIHSIKRCLLISHLFPVERSPAEDLPSSSTADPYRVEDHPDIPYGNIYPHPNNKHLMLDYQKHLNYSPGDVTTPETTAIKPLELQRIYDAPFFTAWILTISTIAFYPIHQVTVRFCSCMGRKGPKSMSRAISDAVQGFRERGMTLFQFLGRCAVLCGLWLLTNYLIVYSLRILRATEVLALFATTTSFVYLLSWVVLHQQFVGLRILAVILSNMGIALFAYMDGQTHKSKTVGGVILGALAAGISAVFKVSLKKMFGVGATISQQVALIFSVMGIISLVFLWPIFLTLYFTGFEVIRWDYFPWDFIACAIFASL</sequence>
<dbReference type="OrthoDB" id="10062838at2759"/>
<protein>
    <submittedName>
        <fullName evidence="3">Uncharacterized protein</fullName>
    </submittedName>
</protein>
<dbReference type="PANTHER" id="PTHR19346">
    <property type="entry name" value="SUGAR PHOSPHATE TRANSPORTER DOMAIN-CONTAINING PROTEIN"/>
    <property type="match status" value="1"/>
</dbReference>
<feature type="region of interest" description="Disordered" evidence="1">
    <location>
        <begin position="82"/>
        <end position="102"/>
    </location>
</feature>
<dbReference type="EMBL" id="CAJVCH010437057">
    <property type="protein sequence ID" value="CAG7819027.1"/>
    <property type="molecule type" value="Genomic_DNA"/>
</dbReference>
<evidence type="ECO:0000256" key="1">
    <source>
        <dbReference type="SAM" id="MobiDB-lite"/>
    </source>
</evidence>
<feature type="transmembrane region" description="Helical" evidence="2">
    <location>
        <begin position="360"/>
        <end position="378"/>
    </location>
</feature>